<dbReference type="Proteomes" id="UP000649617">
    <property type="component" value="Unassembled WGS sequence"/>
</dbReference>
<evidence type="ECO:0000256" key="1">
    <source>
        <dbReference type="SAM" id="MobiDB-lite"/>
    </source>
</evidence>
<dbReference type="PANTHER" id="PTHR13452">
    <property type="entry name" value="THUMP DOMAIN CONTAINING PROTEIN 1-RELATED"/>
    <property type="match status" value="1"/>
</dbReference>
<evidence type="ECO:0000313" key="2">
    <source>
        <dbReference type="EMBL" id="CAE7483448.1"/>
    </source>
</evidence>
<dbReference type="Gene3D" id="3.30.2300.10">
    <property type="entry name" value="THUMP superfamily"/>
    <property type="match status" value="1"/>
</dbReference>
<reference evidence="2" key="1">
    <citation type="submission" date="2021-02" db="EMBL/GenBank/DDBJ databases">
        <authorList>
            <person name="Dougan E. K."/>
            <person name="Rhodes N."/>
            <person name="Thang M."/>
            <person name="Chan C."/>
        </authorList>
    </citation>
    <scope>NUCLEOTIDE SEQUENCE</scope>
</reference>
<feature type="compositionally biased region" description="Low complexity" evidence="1">
    <location>
        <begin position="31"/>
        <end position="55"/>
    </location>
</feature>
<feature type="region of interest" description="Disordered" evidence="1">
    <location>
        <begin position="97"/>
        <end position="117"/>
    </location>
</feature>
<evidence type="ECO:0000313" key="3">
    <source>
        <dbReference type="Proteomes" id="UP000649617"/>
    </source>
</evidence>
<name>A0A812SKX1_SYMPI</name>
<dbReference type="InterPro" id="IPR040183">
    <property type="entry name" value="THUMPD1-like"/>
</dbReference>
<proteinExistence type="predicted"/>
<comment type="caution">
    <text evidence="2">The sequence shown here is derived from an EMBL/GenBank/DDBJ whole genome shotgun (WGS) entry which is preliminary data.</text>
</comment>
<accession>A0A812SKX1</accession>
<dbReference type="CDD" id="cd11717">
    <property type="entry name" value="THUMP_THUMPD1_like"/>
    <property type="match status" value="1"/>
</dbReference>
<dbReference type="GO" id="GO:0003723">
    <property type="term" value="F:RNA binding"/>
    <property type="evidence" value="ECO:0007669"/>
    <property type="project" value="InterPro"/>
</dbReference>
<keyword evidence="3" id="KW-1185">Reference proteome</keyword>
<gene>
    <name evidence="2" type="primary">THUMPD1</name>
    <name evidence="2" type="ORF">SPIL2461_LOCUS12366</name>
</gene>
<dbReference type="PANTHER" id="PTHR13452:SF10">
    <property type="entry name" value="THUMP DOMAIN-CONTAINING PROTEIN 1"/>
    <property type="match status" value="1"/>
</dbReference>
<protein>
    <submittedName>
        <fullName evidence="2">THUMPD1 protein</fullName>
    </submittedName>
</protein>
<organism evidence="2 3">
    <name type="scientific">Symbiodinium pilosum</name>
    <name type="common">Dinoflagellate</name>
    <dbReference type="NCBI Taxonomy" id="2952"/>
    <lineage>
        <taxon>Eukaryota</taxon>
        <taxon>Sar</taxon>
        <taxon>Alveolata</taxon>
        <taxon>Dinophyceae</taxon>
        <taxon>Suessiales</taxon>
        <taxon>Symbiodiniaceae</taxon>
        <taxon>Symbiodinium</taxon>
    </lineage>
</organism>
<dbReference type="GO" id="GO:0006400">
    <property type="term" value="P:tRNA modification"/>
    <property type="evidence" value="ECO:0007669"/>
    <property type="project" value="InterPro"/>
</dbReference>
<feature type="region of interest" description="Disordered" evidence="1">
    <location>
        <begin position="1"/>
        <end position="62"/>
    </location>
</feature>
<dbReference type="AlphaFoldDB" id="A0A812SKX1"/>
<dbReference type="EMBL" id="CAJNIZ010025380">
    <property type="protein sequence ID" value="CAE7483448.1"/>
    <property type="molecule type" value="Genomic_DNA"/>
</dbReference>
<sequence>MAEPSRGENSGSKDASVPPSEPPAGEDAKPAEPAAKATPNAAGQKRPAPDGGPAKAAKRQKVEMTVGDKGVFFTTVNSGSAVNAKRDLQKMLHDLQEPGSTASRPEDAAQASKPKFMPCTEAGKGAGFLKLIQPDAVVPSKVVSQMLEAQRADFQSTGMATASRLLCRVLPLDHTCKPFLEDFRKLAEEVLPPHLGPDAAATTWALEFKARNTNTLKKEAVLEVVDAIVPKGMRICKEDMALQSADTL</sequence>
<dbReference type="OrthoDB" id="367221at2759"/>